<evidence type="ECO:0008006" key="4">
    <source>
        <dbReference type="Google" id="ProtNLM"/>
    </source>
</evidence>
<dbReference type="EMBL" id="BMFC01000039">
    <property type="protein sequence ID" value="GGC24485.1"/>
    <property type="molecule type" value="Genomic_DNA"/>
</dbReference>
<dbReference type="InterPro" id="IPR035093">
    <property type="entry name" value="RelE/ParE_toxin_dom_sf"/>
</dbReference>
<sequence length="105" mass="11479">MNYRIRFHPFVARDLDAIAHWILDYAGPDAAVRKLAEIEAAIATLKATPHKGSLRSEIAPGLRAIPAGRKAVIAFAVDDDVAEVLIYAVTYGGADWAMRSSMRSR</sequence>
<accession>A0ABQ1LMT8</accession>
<evidence type="ECO:0000313" key="2">
    <source>
        <dbReference type="EMBL" id="GGC24485.1"/>
    </source>
</evidence>
<dbReference type="RefSeq" id="WP_188484460.1">
    <property type="nucleotide sequence ID" value="NZ_BMFC01000039.1"/>
</dbReference>
<dbReference type="Proteomes" id="UP000645462">
    <property type="component" value="Unassembled WGS sequence"/>
</dbReference>
<reference evidence="3" key="1">
    <citation type="journal article" date="2019" name="Int. J. Syst. Evol. Microbiol.">
        <title>The Global Catalogue of Microorganisms (GCM) 10K type strain sequencing project: providing services to taxonomists for standard genome sequencing and annotation.</title>
        <authorList>
            <consortium name="The Broad Institute Genomics Platform"/>
            <consortium name="The Broad Institute Genome Sequencing Center for Infectious Disease"/>
            <person name="Wu L."/>
            <person name="Ma J."/>
        </authorList>
    </citation>
    <scope>NUCLEOTIDE SEQUENCE [LARGE SCALE GENOMIC DNA]</scope>
    <source>
        <strain evidence="3">CGMCC 1.12478</strain>
    </source>
</reference>
<keyword evidence="3" id="KW-1185">Reference proteome</keyword>
<dbReference type="InterPro" id="IPR007712">
    <property type="entry name" value="RelE/ParE_toxin"/>
</dbReference>
<evidence type="ECO:0000256" key="1">
    <source>
        <dbReference type="ARBA" id="ARBA00022649"/>
    </source>
</evidence>
<dbReference type="Gene3D" id="3.30.2310.20">
    <property type="entry name" value="RelE-like"/>
    <property type="match status" value="1"/>
</dbReference>
<proteinExistence type="predicted"/>
<gene>
    <name evidence="2" type="ORF">GCM10011363_46240</name>
</gene>
<keyword evidence="1" id="KW-1277">Toxin-antitoxin system</keyword>
<comment type="caution">
    <text evidence="2">The sequence shown here is derived from an EMBL/GenBank/DDBJ whole genome shotgun (WGS) entry which is preliminary data.</text>
</comment>
<dbReference type="Pfam" id="PF05016">
    <property type="entry name" value="ParE_toxin"/>
    <property type="match status" value="1"/>
</dbReference>
<name>A0ABQ1LMT8_9RHOB</name>
<organism evidence="2 3">
    <name type="scientific">Marivita lacus</name>
    <dbReference type="NCBI Taxonomy" id="1323742"/>
    <lineage>
        <taxon>Bacteria</taxon>
        <taxon>Pseudomonadati</taxon>
        <taxon>Pseudomonadota</taxon>
        <taxon>Alphaproteobacteria</taxon>
        <taxon>Rhodobacterales</taxon>
        <taxon>Roseobacteraceae</taxon>
        <taxon>Marivita</taxon>
    </lineage>
</organism>
<evidence type="ECO:0000313" key="3">
    <source>
        <dbReference type="Proteomes" id="UP000645462"/>
    </source>
</evidence>
<protein>
    <recommendedName>
        <fullName evidence="4">Type II toxin-antitoxin system RelE/ParE family toxin</fullName>
    </recommendedName>
</protein>